<feature type="region of interest" description="Disordered" evidence="1">
    <location>
        <begin position="174"/>
        <end position="193"/>
    </location>
</feature>
<evidence type="ECO:0000313" key="4">
    <source>
        <dbReference type="Proteomes" id="UP000223527"/>
    </source>
</evidence>
<dbReference type="RefSeq" id="WP_099095197.1">
    <property type="nucleotide sequence ID" value="NZ_PDNU01000012.1"/>
</dbReference>
<dbReference type="OrthoDB" id="7276120at2"/>
<evidence type="ECO:0000313" key="3">
    <source>
        <dbReference type="EMBL" id="PHK95283.1"/>
    </source>
</evidence>
<dbReference type="GO" id="GO:0007165">
    <property type="term" value="P:signal transduction"/>
    <property type="evidence" value="ECO:0007669"/>
    <property type="project" value="InterPro"/>
</dbReference>
<gene>
    <name evidence="3" type="ORF">CR162_08925</name>
</gene>
<feature type="compositionally biased region" description="Low complexity" evidence="1">
    <location>
        <begin position="174"/>
        <end position="187"/>
    </location>
</feature>
<dbReference type="Proteomes" id="UP000223527">
    <property type="component" value="Unassembled WGS sequence"/>
</dbReference>
<feature type="domain" description="CheW-like" evidence="2">
    <location>
        <begin position="44"/>
        <end position="208"/>
    </location>
</feature>
<evidence type="ECO:0000259" key="2">
    <source>
        <dbReference type="PROSITE" id="PS50851"/>
    </source>
</evidence>
<dbReference type="InterPro" id="IPR036061">
    <property type="entry name" value="CheW-like_dom_sf"/>
</dbReference>
<dbReference type="SUPFAM" id="SSF50341">
    <property type="entry name" value="CheW-like"/>
    <property type="match status" value="1"/>
</dbReference>
<dbReference type="EMBL" id="PDNU01000012">
    <property type="protein sequence ID" value="PHK95283.1"/>
    <property type="molecule type" value="Genomic_DNA"/>
</dbReference>
<sequence>MPNRNAGAPPPSLRARAERLMEERTRSLASRARAGAGQASAGPVLPVLACAVGGEFHALPLGLAVQVVSARPCAPLPGAPAAVLGLLGRAGQVFSVLDLGLALGRPGAAPDRAGGEAAGQDRMLQGHVVLLRHAPRRFALRVDRVLGVAEVAPLAKADQPAAERMVTGHALLPPALRPRSSAPGPAAGAPPPLMGLIDLDRLLQPYLSSPETSGA</sequence>
<evidence type="ECO:0000256" key="1">
    <source>
        <dbReference type="SAM" id="MobiDB-lite"/>
    </source>
</evidence>
<proteinExistence type="predicted"/>
<dbReference type="SMART" id="SM00260">
    <property type="entry name" value="CheW"/>
    <property type="match status" value="1"/>
</dbReference>
<keyword evidence="4" id="KW-1185">Reference proteome</keyword>
<dbReference type="Pfam" id="PF01584">
    <property type="entry name" value="CheW"/>
    <property type="match status" value="1"/>
</dbReference>
<dbReference type="InterPro" id="IPR002545">
    <property type="entry name" value="CheW-lke_dom"/>
</dbReference>
<dbReference type="GO" id="GO:0006935">
    <property type="term" value="P:chemotaxis"/>
    <property type="evidence" value="ECO:0007669"/>
    <property type="project" value="InterPro"/>
</dbReference>
<dbReference type="PROSITE" id="PS50851">
    <property type="entry name" value="CHEW"/>
    <property type="match status" value="1"/>
</dbReference>
<accession>A0A2C7AC95</accession>
<protein>
    <recommendedName>
        <fullName evidence="2">CheW-like domain-containing protein</fullName>
    </recommendedName>
</protein>
<dbReference type="AlphaFoldDB" id="A0A2C7AC95"/>
<organism evidence="3 4">
    <name type="scientific">Teichococcus rhizosphaerae</name>
    <dbReference type="NCBI Taxonomy" id="1335062"/>
    <lineage>
        <taxon>Bacteria</taxon>
        <taxon>Pseudomonadati</taxon>
        <taxon>Pseudomonadota</taxon>
        <taxon>Alphaproteobacteria</taxon>
        <taxon>Acetobacterales</taxon>
        <taxon>Roseomonadaceae</taxon>
        <taxon>Roseomonas</taxon>
    </lineage>
</organism>
<reference evidence="3 4" key="1">
    <citation type="submission" date="2017-10" db="EMBL/GenBank/DDBJ databases">
        <authorList>
            <person name="Banno H."/>
            <person name="Chua N.-H."/>
        </authorList>
    </citation>
    <scope>NUCLEOTIDE SEQUENCE [LARGE SCALE GENOMIC DNA]</scope>
    <source>
        <strain evidence="3 4">YW11</strain>
    </source>
</reference>
<name>A0A2C7AC95_9PROT</name>
<dbReference type="Gene3D" id="2.40.50.180">
    <property type="entry name" value="CheA-289, Domain 4"/>
    <property type="match status" value="1"/>
</dbReference>
<comment type="caution">
    <text evidence="3">The sequence shown here is derived from an EMBL/GenBank/DDBJ whole genome shotgun (WGS) entry which is preliminary data.</text>
</comment>